<comment type="caution">
    <text evidence="2">The sequence shown here is derived from an EMBL/GenBank/DDBJ whole genome shotgun (WGS) entry which is preliminary data.</text>
</comment>
<reference evidence="2" key="1">
    <citation type="submission" date="2021-03" db="EMBL/GenBank/DDBJ databases">
        <title>Draft genome sequence of rust myrtle Austropuccinia psidii MF-1, a brazilian biotype.</title>
        <authorList>
            <person name="Quecine M.C."/>
            <person name="Pachon D.M.R."/>
            <person name="Bonatelli M.L."/>
            <person name="Correr F.H."/>
            <person name="Franceschini L.M."/>
            <person name="Leite T.F."/>
            <person name="Margarido G.R.A."/>
            <person name="Almeida C.A."/>
            <person name="Ferrarezi J.A."/>
            <person name="Labate C.A."/>
        </authorList>
    </citation>
    <scope>NUCLEOTIDE SEQUENCE</scope>
    <source>
        <strain evidence="2">MF-1</strain>
    </source>
</reference>
<evidence type="ECO:0000313" key="2">
    <source>
        <dbReference type="EMBL" id="MBW0461975.1"/>
    </source>
</evidence>
<evidence type="ECO:0000313" key="3">
    <source>
        <dbReference type="Proteomes" id="UP000765509"/>
    </source>
</evidence>
<accession>A0A9Q3BB11</accession>
<dbReference type="Proteomes" id="UP000765509">
    <property type="component" value="Unassembled WGS sequence"/>
</dbReference>
<sequence>MRRHHRKTKFSEPKASYLFNQKAKDKLSKKRQESARYDDFLTHKEIRYNIRSSDDSKQTPLPGGNYFNFDSKTSSHSL</sequence>
<feature type="compositionally biased region" description="Polar residues" evidence="1">
    <location>
        <begin position="68"/>
        <end position="78"/>
    </location>
</feature>
<proteinExistence type="predicted"/>
<dbReference type="EMBL" id="AVOT02000251">
    <property type="protein sequence ID" value="MBW0461975.1"/>
    <property type="molecule type" value="Genomic_DNA"/>
</dbReference>
<evidence type="ECO:0000256" key="1">
    <source>
        <dbReference type="SAM" id="MobiDB-lite"/>
    </source>
</evidence>
<dbReference type="AlphaFoldDB" id="A0A9Q3BB11"/>
<name>A0A9Q3BB11_9BASI</name>
<organism evidence="2 3">
    <name type="scientific">Austropuccinia psidii MF-1</name>
    <dbReference type="NCBI Taxonomy" id="1389203"/>
    <lineage>
        <taxon>Eukaryota</taxon>
        <taxon>Fungi</taxon>
        <taxon>Dikarya</taxon>
        <taxon>Basidiomycota</taxon>
        <taxon>Pucciniomycotina</taxon>
        <taxon>Pucciniomycetes</taxon>
        <taxon>Pucciniales</taxon>
        <taxon>Sphaerophragmiaceae</taxon>
        <taxon>Austropuccinia</taxon>
    </lineage>
</organism>
<feature type="region of interest" description="Disordered" evidence="1">
    <location>
        <begin position="51"/>
        <end position="78"/>
    </location>
</feature>
<protein>
    <submittedName>
        <fullName evidence="2">Uncharacterized protein</fullName>
    </submittedName>
</protein>
<keyword evidence="3" id="KW-1185">Reference proteome</keyword>
<gene>
    <name evidence="2" type="ORF">O181_001690</name>
</gene>